<protein>
    <submittedName>
        <fullName evidence="1">Uncharacterized protein</fullName>
    </submittedName>
</protein>
<dbReference type="AlphaFoldDB" id="A0AA35SK62"/>
<evidence type="ECO:0000313" key="2">
    <source>
        <dbReference type="Proteomes" id="UP001174909"/>
    </source>
</evidence>
<sequence>MATPDVAEKSQLRAVCHAPQRHDQVSELANHGSNSYAQHIAQPRAEGSTASHSELVTGIVNGPLFGAVVSGQ</sequence>
<organism evidence="1 2">
    <name type="scientific">Geodia barretti</name>
    <name type="common">Barrett's horny sponge</name>
    <dbReference type="NCBI Taxonomy" id="519541"/>
    <lineage>
        <taxon>Eukaryota</taxon>
        <taxon>Metazoa</taxon>
        <taxon>Porifera</taxon>
        <taxon>Demospongiae</taxon>
        <taxon>Heteroscleromorpha</taxon>
        <taxon>Tetractinellida</taxon>
        <taxon>Astrophorina</taxon>
        <taxon>Geodiidae</taxon>
        <taxon>Geodia</taxon>
    </lineage>
</organism>
<accession>A0AA35SK62</accession>
<proteinExistence type="predicted"/>
<reference evidence="1" key="1">
    <citation type="submission" date="2023-03" db="EMBL/GenBank/DDBJ databases">
        <authorList>
            <person name="Steffen K."/>
            <person name="Cardenas P."/>
        </authorList>
    </citation>
    <scope>NUCLEOTIDE SEQUENCE</scope>
</reference>
<comment type="caution">
    <text evidence="1">The sequence shown here is derived from an EMBL/GenBank/DDBJ whole genome shotgun (WGS) entry which is preliminary data.</text>
</comment>
<gene>
    <name evidence="1" type="ORF">GBAR_LOCUS17611</name>
</gene>
<dbReference type="Proteomes" id="UP001174909">
    <property type="component" value="Unassembled WGS sequence"/>
</dbReference>
<feature type="non-terminal residue" evidence="1">
    <location>
        <position position="1"/>
    </location>
</feature>
<name>A0AA35SK62_GEOBA</name>
<evidence type="ECO:0000313" key="1">
    <source>
        <dbReference type="EMBL" id="CAI8031049.1"/>
    </source>
</evidence>
<keyword evidence="2" id="KW-1185">Reference proteome</keyword>
<dbReference type="EMBL" id="CASHTH010002513">
    <property type="protein sequence ID" value="CAI8031049.1"/>
    <property type="molecule type" value="Genomic_DNA"/>
</dbReference>